<dbReference type="InterPro" id="IPR044835">
    <property type="entry name" value="ARF_plant"/>
</dbReference>
<keyword evidence="7 9" id="KW-0539">Nucleus</keyword>
<dbReference type="Gene3D" id="3.10.20.90">
    <property type="entry name" value="Phosphatidylinositol 3-kinase Catalytic Subunit, Chain A, domain 1"/>
    <property type="match status" value="1"/>
</dbReference>
<dbReference type="GO" id="GO:0005634">
    <property type="term" value="C:nucleus"/>
    <property type="evidence" value="ECO:0000318"/>
    <property type="project" value="GO_Central"/>
</dbReference>
<gene>
    <name evidence="14" type="primary">LOC100843643</name>
    <name evidence="13" type="ORF">BRADI_2g08120v3</name>
</gene>
<feature type="region of interest" description="Disordered" evidence="10">
    <location>
        <begin position="1"/>
        <end position="74"/>
    </location>
</feature>
<comment type="function">
    <text evidence="1 9">Auxin response factors (ARFs) are transcriptional factors that bind specifically to the DNA sequence 5'-TGTCTC-3' found in the auxin-responsive promoter elements (AuxREs).</text>
</comment>
<keyword evidence="15" id="KW-1185">Reference proteome</keyword>
<dbReference type="SUPFAM" id="SSF101936">
    <property type="entry name" value="DNA-binding pseudobarrel domain"/>
    <property type="match status" value="1"/>
</dbReference>
<feature type="compositionally biased region" description="Low complexity" evidence="10">
    <location>
        <begin position="28"/>
        <end position="53"/>
    </location>
</feature>
<evidence type="ECO:0000259" key="11">
    <source>
        <dbReference type="PROSITE" id="PS50863"/>
    </source>
</evidence>
<reference evidence="14" key="3">
    <citation type="submission" date="2018-08" db="UniProtKB">
        <authorList>
            <consortium name="EnsemblPlants"/>
        </authorList>
    </citation>
    <scope>IDENTIFICATION</scope>
    <source>
        <strain evidence="14">cv. Bd21</strain>
    </source>
</reference>
<keyword evidence="4 9" id="KW-0805">Transcription regulation</keyword>
<dbReference type="InterPro" id="IPR015300">
    <property type="entry name" value="DNA-bd_pseudobarrel_sf"/>
</dbReference>
<feature type="region of interest" description="Disordered" evidence="10">
    <location>
        <begin position="484"/>
        <end position="507"/>
    </location>
</feature>
<keyword evidence="5 9" id="KW-0238">DNA-binding</keyword>
<dbReference type="Gramene" id="KQK03479">
    <property type="protein sequence ID" value="KQK03479"/>
    <property type="gene ID" value="BRADI_2g08120v3"/>
</dbReference>
<dbReference type="InterPro" id="IPR003340">
    <property type="entry name" value="B3_DNA-bd"/>
</dbReference>
<reference evidence="13" key="2">
    <citation type="submission" date="2017-06" db="EMBL/GenBank/DDBJ databases">
        <title>WGS assembly of Brachypodium distachyon.</title>
        <authorList>
            <consortium name="The International Brachypodium Initiative"/>
            <person name="Lucas S."/>
            <person name="Harmon-Smith M."/>
            <person name="Lail K."/>
            <person name="Tice H."/>
            <person name="Grimwood J."/>
            <person name="Bruce D."/>
            <person name="Barry K."/>
            <person name="Shu S."/>
            <person name="Lindquist E."/>
            <person name="Wang M."/>
            <person name="Pitluck S."/>
            <person name="Vogel J.P."/>
            <person name="Garvin D.F."/>
            <person name="Mockler T.C."/>
            <person name="Schmutz J."/>
            <person name="Rokhsar D."/>
            <person name="Bevan M.W."/>
        </authorList>
    </citation>
    <scope>NUCLEOTIDE SEQUENCE</scope>
    <source>
        <strain evidence="13">Bd21</strain>
    </source>
</reference>
<feature type="compositionally biased region" description="Polar residues" evidence="10">
    <location>
        <begin position="10"/>
        <end position="22"/>
    </location>
</feature>
<dbReference type="Pfam" id="PF02362">
    <property type="entry name" value="B3"/>
    <property type="match status" value="1"/>
</dbReference>
<dbReference type="PROSITE" id="PS51745">
    <property type="entry name" value="PB1"/>
    <property type="match status" value="1"/>
</dbReference>
<evidence type="ECO:0000256" key="7">
    <source>
        <dbReference type="ARBA" id="ARBA00023242"/>
    </source>
</evidence>
<dbReference type="GO" id="GO:0000976">
    <property type="term" value="F:transcription cis-regulatory region binding"/>
    <property type="evidence" value="ECO:0000318"/>
    <property type="project" value="GO_Central"/>
</dbReference>
<dbReference type="CDD" id="cd10017">
    <property type="entry name" value="B3_DNA"/>
    <property type="match status" value="1"/>
</dbReference>
<dbReference type="SUPFAM" id="SSF54277">
    <property type="entry name" value="CAD &amp; PB1 domains"/>
    <property type="match status" value="1"/>
</dbReference>
<dbReference type="InterPro" id="IPR010525">
    <property type="entry name" value="ARF_dom"/>
</dbReference>
<evidence type="ECO:0000256" key="5">
    <source>
        <dbReference type="ARBA" id="ARBA00023125"/>
    </source>
</evidence>
<dbReference type="OrthoDB" id="1050118at2759"/>
<dbReference type="Pfam" id="PF02309">
    <property type="entry name" value="AUX_IAA"/>
    <property type="match status" value="1"/>
</dbReference>
<evidence type="ECO:0000256" key="4">
    <source>
        <dbReference type="ARBA" id="ARBA00023015"/>
    </source>
</evidence>
<dbReference type="STRING" id="15368.A0A0Q3FVR7"/>
<dbReference type="Gene3D" id="2.30.30.1040">
    <property type="match status" value="1"/>
</dbReference>
<evidence type="ECO:0000256" key="1">
    <source>
        <dbReference type="ARBA" id="ARBA00003182"/>
    </source>
</evidence>
<dbReference type="Gene3D" id="2.40.330.10">
    <property type="entry name" value="DNA-binding pseudobarrel domain"/>
    <property type="match status" value="1"/>
</dbReference>
<proteinExistence type="inferred from homology"/>
<name>A0A0Q3FVR7_BRADI</name>
<dbReference type="InterPro" id="IPR033389">
    <property type="entry name" value="AUX/IAA_dom"/>
</dbReference>
<organism evidence="13">
    <name type="scientific">Brachypodium distachyon</name>
    <name type="common">Purple false brome</name>
    <name type="synonym">Trachynia distachya</name>
    <dbReference type="NCBI Taxonomy" id="15368"/>
    <lineage>
        <taxon>Eukaryota</taxon>
        <taxon>Viridiplantae</taxon>
        <taxon>Streptophyta</taxon>
        <taxon>Embryophyta</taxon>
        <taxon>Tracheophyta</taxon>
        <taxon>Spermatophyta</taxon>
        <taxon>Magnoliopsida</taxon>
        <taxon>Liliopsida</taxon>
        <taxon>Poales</taxon>
        <taxon>Poaceae</taxon>
        <taxon>BOP clade</taxon>
        <taxon>Pooideae</taxon>
        <taxon>Stipodae</taxon>
        <taxon>Brachypodieae</taxon>
        <taxon>Brachypodium</taxon>
    </lineage>
</organism>
<dbReference type="PROSITE" id="PS50863">
    <property type="entry name" value="B3"/>
    <property type="match status" value="1"/>
</dbReference>
<dbReference type="FunCoup" id="A0A0Q3FVR7">
    <property type="interactions" value="12"/>
</dbReference>
<dbReference type="AlphaFoldDB" id="A0A0Q3FVR7"/>
<evidence type="ECO:0000259" key="12">
    <source>
        <dbReference type="PROSITE" id="PS51745"/>
    </source>
</evidence>
<dbReference type="GO" id="GO:0009734">
    <property type="term" value="P:auxin-activated signaling pathway"/>
    <property type="evidence" value="ECO:0007669"/>
    <property type="project" value="UniProtKB-KW"/>
</dbReference>
<evidence type="ECO:0000256" key="3">
    <source>
        <dbReference type="ARBA" id="ARBA00007853"/>
    </source>
</evidence>
<keyword evidence="8 9" id="KW-0927">Auxin signaling pathway</keyword>
<dbReference type="GO" id="GO:0006355">
    <property type="term" value="P:regulation of DNA-templated transcription"/>
    <property type="evidence" value="ECO:0000318"/>
    <property type="project" value="GO_Central"/>
</dbReference>
<sequence>MMDRGEPTNKHTPPVTTADQTTRPPPQAASSLPRLASSSSGRQAAGQGAFASRPSSSSLPKMTPPVTMPPGGGRDAELFSELWRACAGPLVELPQPGQRVFYFLQGHLEQVLGSVVLNSPVFPPSFSFAFPFLLSVCRLSVQQPSDQKVLADQIKMFQVPYKILCRVVNVELKAEVETEEVYAQITLLPEQDQEYLPSSPDPPLPEVRRPVVHSFSKILTPSDTSTHGGFSVLRRHANECLPPLDMSMPTPTQELICKDILGSEWRFKHIYRGQPRRHLLTTGWSTFVTSKKLVYGDAFVYLRTEEGEQRVGVRHHVQKRTAMPSSVMSSQSMHLGVLASASHALQTKSIFLVYYRPRVSQSQYIVNVNKYFLTSKLRYTVGVRFKMSFEGEEVPVKKFSGTIVGDGALSPQWSCSEWKSKKVQWDDPANCNGPERVSPWEIEPADGAASASTINVPLQSSIRNKRPRETTEDLDLQSLNPTTQEFSLSGMPRQHDKIGDGPSNPNRMIPGNQVIWPGERAAGYSAVGSSSFCQKPLVRESWLEEFNLSRQAMSPTLSEISQKLYQVTRNDARAAPWPVLPAYQAQQPALRLPCNTALHSYRTEEAAPSLPKVTEKSKEPGMVRLFGVNLMKPTSGTATADNAGAGAGETSARVAGPCEESGQVSALSRVTKDHKVVNESPREIQSNQSCIARNRVKVQMHGNAVGRAVDLANLDGYEQLIRELEQMFDIKDIKQNFKVAFADNDGDTMKVGDDPWMEFCRMVKKIVIYPLEEEKMEPHQTPISAAAAAPEQDPKTEP</sequence>
<feature type="domain" description="TF-B3" evidence="11">
    <location>
        <begin position="215"/>
        <end position="317"/>
    </location>
</feature>
<dbReference type="InterPro" id="IPR053793">
    <property type="entry name" value="PB1-like"/>
</dbReference>
<evidence type="ECO:0000256" key="2">
    <source>
        <dbReference type="ARBA" id="ARBA00004123"/>
    </source>
</evidence>
<comment type="subunit">
    <text evidence="9">Homodimers and heterodimers.</text>
</comment>
<reference evidence="13 14" key="1">
    <citation type="journal article" date="2010" name="Nature">
        <title>Genome sequencing and analysis of the model grass Brachypodium distachyon.</title>
        <authorList>
            <consortium name="International Brachypodium Initiative"/>
        </authorList>
    </citation>
    <scope>NUCLEOTIDE SEQUENCE [LARGE SCALE GENOMIC DNA]</scope>
    <source>
        <strain evidence="13 14">Bd21</strain>
    </source>
</reference>
<dbReference type="Proteomes" id="UP000008810">
    <property type="component" value="Chromosome 2"/>
</dbReference>
<evidence type="ECO:0000256" key="8">
    <source>
        <dbReference type="ARBA" id="ARBA00023294"/>
    </source>
</evidence>
<dbReference type="Pfam" id="PF06507">
    <property type="entry name" value="ARF_AD"/>
    <property type="match status" value="1"/>
</dbReference>
<dbReference type="FunFam" id="2.40.330.10:FF:000001">
    <property type="entry name" value="Auxin response factor"/>
    <property type="match status" value="1"/>
</dbReference>
<keyword evidence="6 9" id="KW-0804">Transcription</keyword>
<dbReference type="ExpressionAtlas" id="A0A0Q3FVR7">
    <property type="expression patterns" value="baseline"/>
</dbReference>
<dbReference type="EMBL" id="CM000881">
    <property type="protein sequence ID" value="KQK03479.1"/>
    <property type="molecule type" value="Genomic_DNA"/>
</dbReference>
<dbReference type="PANTHER" id="PTHR31384">
    <property type="entry name" value="AUXIN RESPONSE FACTOR 4-RELATED"/>
    <property type="match status" value="1"/>
</dbReference>
<evidence type="ECO:0000313" key="13">
    <source>
        <dbReference type="EMBL" id="KQK03479.1"/>
    </source>
</evidence>
<accession>A0A0Q3FVR7</accession>
<feature type="domain" description="PB1" evidence="12">
    <location>
        <begin position="693"/>
        <end position="781"/>
    </location>
</feature>
<protein>
    <recommendedName>
        <fullName evidence="9">Auxin response factor</fullName>
    </recommendedName>
</protein>
<dbReference type="EnsemblPlants" id="KQK03479">
    <property type="protein sequence ID" value="KQK03479"/>
    <property type="gene ID" value="BRADI_2g08120v3"/>
</dbReference>
<comment type="subcellular location">
    <subcellularLocation>
        <location evidence="2 9">Nucleus</location>
    </subcellularLocation>
</comment>
<evidence type="ECO:0000313" key="15">
    <source>
        <dbReference type="Proteomes" id="UP000008810"/>
    </source>
</evidence>
<evidence type="ECO:0000256" key="9">
    <source>
        <dbReference type="RuleBase" id="RU004561"/>
    </source>
</evidence>
<dbReference type="PANTHER" id="PTHR31384:SF1">
    <property type="entry name" value="AUXIN RESPONSE FACTOR 9"/>
    <property type="match status" value="1"/>
</dbReference>
<evidence type="ECO:0000256" key="6">
    <source>
        <dbReference type="ARBA" id="ARBA00023163"/>
    </source>
</evidence>
<feature type="region of interest" description="Disordered" evidence="10">
    <location>
        <begin position="777"/>
        <end position="798"/>
    </location>
</feature>
<dbReference type="FunFam" id="2.30.30.1040:FF:000001">
    <property type="entry name" value="Auxin response factor"/>
    <property type="match status" value="1"/>
</dbReference>
<dbReference type="SMART" id="SM01019">
    <property type="entry name" value="B3"/>
    <property type="match status" value="1"/>
</dbReference>
<comment type="similarity">
    <text evidence="3 9">Belongs to the ARF family.</text>
</comment>
<evidence type="ECO:0000313" key="14">
    <source>
        <dbReference type="EnsemblPlants" id="KQK03479"/>
    </source>
</evidence>
<evidence type="ECO:0000256" key="10">
    <source>
        <dbReference type="SAM" id="MobiDB-lite"/>
    </source>
</evidence>